<dbReference type="AlphaFoldDB" id="A0A1I7NWX0"/>
<dbReference type="Gene3D" id="2.40.50.90">
    <property type="match status" value="1"/>
</dbReference>
<dbReference type="Proteomes" id="UP000199423">
    <property type="component" value="Unassembled WGS sequence"/>
</dbReference>
<evidence type="ECO:0000259" key="2">
    <source>
        <dbReference type="PROSITE" id="PS50830"/>
    </source>
</evidence>
<sequence length="195" mass="21715">MQPKPPRRRASRGRPIYGLVKPRRAYVRLGLTLTLAVVAIFMGRDHWRVRSPQNEPFPASISGAARPIDGDSLFVGGNEVRLHGIDAPEGRQTCSRNEQIWNCGEEAKRELARAIGGEIVACDVRERDQYGRLLARCTAGGRDINAAMVRAGMAVAFGGYDDEEADARSSRRGVWSGEFEAPQQWRARHNFQDAR</sequence>
<feature type="domain" description="TNase-like" evidence="2">
    <location>
        <begin position="68"/>
        <end position="177"/>
    </location>
</feature>
<keyword evidence="3" id="KW-0378">Hydrolase</keyword>
<organism evidence="3 4">
    <name type="scientific">Hyphomicrobium facile</name>
    <dbReference type="NCBI Taxonomy" id="51670"/>
    <lineage>
        <taxon>Bacteria</taxon>
        <taxon>Pseudomonadati</taxon>
        <taxon>Pseudomonadota</taxon>
        <taxon>Alphaproteobacteria</taxon>
        <taxon>Hyphomicrobiales</taxon>
        <taxon>Hyphomicrobiaceae</taxon>
        <taxon>Hyphomicrobium</taxon>
    </lineage>
</organism>
<dbReference type="InterPro" id="IPR016071">
    <property type="entry name" value="Staphylococal_nuclease_OB-fold"/>
</dbReference>
<feature type="transmembrane region" description="Helical" evidence="1">
    <location>
        <begin position="25"/>
        <end position="43"/>
    </location>
</feature>
<dbReference type="GO" id="GO:0004519">
    <property type="term" value="F:endonuclease activity"/>
    <property type="evidence" value="ECO:0007669"/>
    <property type="project" value="UniProtKB-KW"/>
</dbReference>
<dbReference type="Pfam" id="PF00565">
    <property type="entry name" value="SNase"/>
    <property type="match status" value="1"/>
</dbReference>
<keyword evidence="3" id="KW-0255">Endonuclease</keyword>
<proteinExistence type="predicted"/>
<dbReference type="PANTHER" id="PTHR12302">
    <property type="entry name" value="EBNA2 BINDING PROTEIN P100"/>
    <property type="match status" value="1"/>
</dbReference>
<accession>A0A1I7NWX0</accession>
<gene>
    <name evidence="3" type="ORF">SAMN04488557_4159</name>
</gene>
<keyword evidence="1" id="KW-0812">Transmembrane</keyword>
<evidence type="ECO:0000313" key="3">
    <source>
        <dbReference type="EMBL" id="SFV39133.1"/>
    </source>
</evidence>
<keyword evidence="4" id="KW-1185">Reference proteome</keyword>
<dbReference type="InterPro" id="IPR035437">
    <property type="entry name" value="SNase_OB-fold_sf"/>
</dbReference>
<dbReference type="EMBL" id="FPCH01000005">
    <property type="protein sequence ID" value="SFV39133.1"/>
    <property type="molecule type" value="Genomic_DNA"/>
</dbReference>
<protein>
    <submittedName>
        <fullName evidence="3">Endonuclease YncB, thermonuclease family</fullName>
    </submittedName>
</protein>
<dbReference type="STRING" id="51670.SAMN04488557_4159"/>
<keyword evidence="1" id="KW-0472">Membrane</keyword>
<dbReference type="PROSITE" id="PS50830">
    <property type="entry name" value="TNASE_3"/>
    <property type="match status" value="1"/>
</dbReference>
<dbReference type="SUPFAM" id="SSF50199">
    <property type="entry name" value="Staphylococcal nuclease"/>
    <property type="match status" value="1"/>
</dbReference>
<evidence type="ECO:0000313" key="4">
    <source>
        <dbReference type="Proteomes" id="UP000199423"/>
    </source>
</evidence>
<reference evidence="4" key="1">
    <citation type="submission" date="2016-10" db="EMBL/GenBank/DDBJ databases">
        <authorList>
            <person name="Varghese N."/>
            <person name="Submissions S."/>
        </authorList>
    </citation>
    <scope>NUCLEOTIDE SEQUENCE [LARGE SCALE GENOMIC DNA]</scope>
    <source>
        <strain evidence="4">DSM 1565</strain>
    </source>
</reference>
<keyword evidence="1" id="KW-1133">Transmembrane helix</keyword>
<keyword evidence="3" id="KW-0540">Nuclease</keyword>
<evidence type="ECO:0000256" key="1">
    <source>
        <dbReference type="SAM" id="Phobius"/>
    </source>
</evidence>
<name>A0A1I7NWX0_9HYPH</name>
<dbReference type="SMART" id="SM00318">
    <property type="entry name" value="SNc"/>
    <property type="match status" value="1"/>
</dbReference>
<dbReference type="PANTHER" id="PTHR12302:SF26">
    <property type="entry name" value="BLR1266 PROTEIN"/>
    <property type="match status" value="1"/>
</dbReference>